<keyword evidence="6 8" id="KW-1133">Transmembrane helix</keyword>
<proteinExistence type="predicted"/>
<gene>
    <name evidence="9" type="ORF">SAMN05421854_10124</name>
</gene>
<dbReference type="InterPro" id="IPR026392">
    <property type="entry name" value="Exo/Archaeosortase_dom"/>
</dbReference>
<comment type="subcellular location">
    <subcellularLocation>
        <location evidence="1">Cell membrane</location>
        <topology evidence="1">Multi-pass membrane protein</topology>
    </subcellularLocation>
</comment>
<dbReference type="EMBL" id="FOWC01000001">
    <property type="protein sequence ID" value="SFN91764.1"/>
    <property type="molecule type" value="Genomic_DNA"/>
</dbReference>
<evidence type="ECO:0000256" key="7">
    <source>
        <dbReference type="ARBA" id="ARBA00023136"/>
    </source>
</evidence>
<feature type="transmembrane region" description="Helical" evidence="8">
    <location>
        <begin position="115"/>
        <end position="140"/>
    </location>
</feature>
<keyword evidence="4 8" id="KW-0812">Transmembrane</keyword>
<evidence type="ECO:0000313" key="9">
    <source>
        <dbReference type="EMBL" id="SFN91764.1"/>
    </source>
</evidence>
<dbReference type="GO" id="GO:0006508">
    <property type="term" value="P:proteolysis"/>
    <property type="evidence" value="ECO:0007669"/>
    <property type="project" value="UniProtKB-KW"/>
</dbReference>
<evidence type="ECO:0000256" key="5">
    <source>
        <dbReference type="ARBA" id="ARBA00022801"/>
    </source>
</evidence>
<evidence type="ECO:0000256" key="3">
    <source>
        <dbReference type="ARBA" id="ARBA00022670"/>
    </source>
</evidence>
<keyword evidence="3" id="KW-0645">Protease</keyword>
<dbReference type="GO" id="GO:0008233">
    <property type="term" value="F:peptidase activity"/>
    <property type="evidence" value="ECO:0007669"/>
    <property type="project" value="UniProtKB-KW"/>
</dbReference>
<dbReference type="Proteomes" id="UP000199137">
    <property type="component" value="Unassembled WGS sequence"/>
</dbReference>
<evidence type="ECO:0000256" key="2">
    <source>
        <dbReference type="ARBA" id="ARBA00022475"/>
    </source>
</evidence>
<name>A0A1I5CXR0_9PSEU</name>
<dbReference type="GO" id="GO:0005886">
    <property type="term" value="C:plasma membrane"/>
    <property type="evidence" value="ECO:0007669"/>
    <property type="project" value="UniProtKB-SubCell"/>
</dbReference>
<feature type="transmembrane region" description="Helical" evidence="8">
    <location>
        <begin position="152"/>
        <end position="173"/>
    </location>
</feature>
<keyword evidence="2" id="KW-1003">Cell membrane</keyword>
<evidence type="ECO:0000313" key="10">
    <source>
        <dbReference type="Proteomes" id="UP000199137"/>
    </source>
</evidence>
<dbReference type="AlphaFoldDB" id="A0A1I5CXR0"/>
<protein>
    <submittedName>
        <fullName evidence="9">Exosortase/archaeosortase family protein</fullName>
    </submittedName>
</protein>
<evidence type="ECO:0000256" key="4">
    <source>
        <dbReference type="ARBA" id="ARBA00022692"/>
    </source>
</evidence>
<keyword evidence="7 8" id="KW-0472">Membrane</keyword>
<accession>A0A1I5CXR0</accession>
<evidence type="ECO:0000256" key="8">
    <source>
        <dbReference type="SAM" id="Phobius"/>
    </source>
</evidence>
<feature type="transmembrane region" description="Helical" evidence="8">
    <location>
        <begin position="14"/>
        <end position="33"/>
    </location>
</feature>
<organism evidence="9 10">
    <name type="scientific">Amycolatopsis rubida</name>
    <dbReference type="NCBI Taxonomy" id="112413"/>
    <lineage>
        <taxon>Bacteria</taxon>
        <taxon>Bacillati</taxon>
        <taxon>Actinomycetota</taxon>
        <taxon>Actinomycetes</taxon>
        <taxon>Pseudonocardiales</taxon>
        <taxon>Pseudonocardiaceae</taxon>
        <taxon>Amycolatopsis</taxon>
    </lineage>
</organism>
<evidence type="ECO:0000256" key="6">
    <source>
        <dbReference type="ARBA" id="ARBA00022989"/>
    </source>
</evidence>
<keyword evidence="5" id="KW-0378">Hydrolase</keyword>
<feature type="transmembrane region" description="Helical" evidence="8">
    <location>
        <begin position="40"/>
        <end position="60"/>
    </location>
</feature>
<dbReference type="NCBIfam" id="TIGR04178">
    <property type="entry name" value="exo_archaeo"/>
    <property type="match status" value="1"/>
</dbReference>
<sequence>MTAVNAPVSGASRFPLRMAVLGVLAAGVVLVLVERGYRELEVRLAGVILRVITSSGVYVAGNRESVYFGLSGDTPFGLRMTPECSSVFLLLPLLLVTAALLWFRPQNARRLFFSLGISAITVILVNQLRILTIVGLVNGLGTDEGYYWGHTLLGSLVSVIGGAISLVLFVWLATKKTKAEKRAAA</sequence>
<evidence type="ECO:0000256" key="1">
    <source>
        <dbReference type="ARBA" id="ARBA00004651"/>
    </source>
</evidence>
<reference evidence="9 10" key="1">
    <citation type="submission" date="2016-10" db="EMBL/GenBank/DDBJ databases">
        <authorList>
            <person name="de Groot N.N."/>
        </authorList>
    </citation>
    <scope>NUCLEOTIDE SEQUENCE [LARGE SCALE GENOMIC DNA]</scope>
    <source>
        <strain evidence="9 10">DSM 44637</strain>
    </source>
</reference>
<dbReference type="NCBIfam" id="NF012139">
    <property type="entry name" value="exosort_XrtP"/>
    <property type="match status" value="1"/>
</dbReference>
<feature type="transmembrane region" description="Helical" evidence="8">
    <location>
        <begin position="80"/>
        <end position="103"/>
    </location>
</feature>